<keyword evidence="2" id="KW-0812">Transmembrane</keyword>
<keyword evidence="2" id="KW-0472">Membrane</keyword>
<evidence type="ECO:0000313" key="4">
    <source>
        <dbReference type="Proteomes" id="UP000094336"/>
    </source>
</evidence>
<evidence type="ECO:0000256" key="2">
    <source>
        <dbReference type="SAM" id="Phobius"/>
    </source>
</evidence>
<gene>
    <name evidence="3" type="ORF">BABINDRAFT_110255</name>
</gene>
<sequence>MYVQSRVHTDEIRTMFLLKLPWILLLPIHVASGLNILFPPQEFSETDVLGYNIPFLDNGLNVNRSVGEVLTGDAPSTAGETKLEVDSQPVWEEAFLSEQEVSSIGQEDLLPLEEELRSRKEEYEETMSMESLGVDQGSEEAVPAELEAVKSDVLPQPISQGESYVQAVDPILKLAQESFHEGLLPSRGSGLSDLPSTAKVVPFEPSQYTSLTKDYEDSLEKIHTLQPLAESRNPVLGKSVREGEDSWKLSKLVELPDMEPQLAAYPVEPSDLANLYLLTRHDTPPQGFHQGYDESSQEFHREHDGLSRGFQQEYRTPSEGFRLEHRNMQDPGIIIGKDGATGPLFHMPITQELQQIEIVPDRPMNGGTVDPYAVNAVGPFDKNSDPSIVPHRSTTPVSSVGSSTLYKGNVYQDSSPKRVGQPIKDYSQQVPEVGGPFSHSPLPELFLISNPPHDGNSPPLSLLDHRSGHIGDNLNDFPPNRETFENRIPAYQYDYAMAKDRERALNLQLSQGLYGRPGYDKIPLRLELAGEPQNFEPSRAYDPSLHPSAEESNWEGAVHSSNEYTGNSNPFSIVRGPLIMKPAVEQDASNNDTEPNPPRNHTGKYTRKKRPVRLNAPFSRENYNFDTYYDKGDDLENCAGPNLDARSWSFTGAVVLIAVTTILL</sequence>
<accession>A0A1E3QVL9</accession>
<dbReference type="RefSeq" id="XP_018987021.1">
    <property type="nucleotide sequence ID" value="XM_019126826.1"/>
</dbReference>
<feature type="compositionally biased region" description="Polar residues" evidence="1">
    <location>
        <begin position="559"/>
        <end position="568"/>
    </location>
</feature>
<dbReference type="GeneID" id="30144680"/>
<proteinExistence type="predicted"/>
<protein>
    <submittedName>
        <fullName evidence="3">Uncharacterized protein</fullName>
    </submittedName>
</protein>
<feature type="transmembrane region" description="Helical" evidence="2">
    <location>
        <begin position="20"/>
        <end position="38"/>
    </location>
</feature>
<feature type="compositionally biased region" description="Basic residues" evidence="1">
    <location>
        <begin position="601"/>
        <end position="612"/>
    </location>
</feature>
<evidence type="ECO:0000313" key="3">
    <source>
        <dbReference type="EMBL" id="ODQ81693.1"/>
    </source>
</evidence>
<feature type="region of interest" description="Disordered" evidence="1">
    <location>
        <begin position="586"/>
        <end position="613"/>
    </location>
</feature>
<feature type="region of interest" description="Disordered" evidence="1">
    <location>
        <begin position="535"/>
        <end position="568"/>
    </location>
</feature>
<reference evidence="4" key="1">
    <citation type="submission" date="2016-05" db="EMBL/GenBank/DDBJ databases">
        <title>Comparative genomics of biotechnologically important yeasts.</title>
        <authorList>
            <consortium name="DOE Joint Genome Institute"/>
            <person name="Riley R."/>
            <person name="Haridas S."/>
            <person name="Wolfe K.H."/>
            <person name="Lopes M.R."/>
            <person name="Hittinger C.T."/>
            <person name="Goker M."/>
            <person name="Salamov A."/>
            <person name="Wisecaver J."/>
            <person name="Long T.M."/>
            <person name="Aerts A.L."/>
            <person name="Barry K."/>
            <person name="Choi C."/>
            <person name="Clum A."/>
            <person name="Coughlan A.Y."/>
            <person name="Deshpande S."/>
            <person name="Douglass A.P."/>
            <person name="Hanson S.J."/>
            <person name="Klenk H.-P."/>
            <person name="Labutti K."/>
            <person name="Lapidus A."/>
            <person name="Lindquist E."/>
            <person name="Lipzen A."/>
            <person name="Meier-Kolthoff J.P."/>
            <person name="Ohm R.A."/>
            <person name="Otillar R.P."/>
            <person name="Pangilinan J."/>
            <person name="Peng Y."/>
            <person name="Rokas A."/>
            <person name="Rosa C.A."/>
            <person name="Scheuner C."/>
            <person name="Sibirny A.A."/>
            <person name="Slot J.C."/>
            <person name="Stielow J.B."/>
            <person name="Sun H."/>
            <person name="Kurtzman C.P."/>
            <person name="Blackwell M."/>
            <person name="Grigoriev I.V."/>
            <person name="Jeffries T.W."/>
        </authorList>
    </citation>
    <scope>NUCLEOTIDE SEQUENCE [LARGE SCALE GENOMIC DNA]</scope>
    <source>
        <strain evidence="4">NRRL Y-12698</strain>
    </source>
</reference>
<evidence type="ECO:0000256" key="1">
    <source>
        <dbReference type="SAM" id="MobiDB-lite"/>
    </source>
</evidence>
<dbReference type="AlphaFoldDB" id="A0A1E3QVL9"/>
<organism evidence="3 4">
    <name type="scientific">Babjeviella inositovora NRRL Y-12698</name>
    <dbReference type="NCBI Taxonomy" id="984486"/>
    <lineage>
        <taxon>Eukaryota</taxon>
        <taxon>Fungi</taxon>
        <taxon>Dikarya</taxon>
        <taxon>Ascomycota</taxon>
        <taxon>Saccharomycotina</taxon>
        <taxon>Pichiomycetes</taxon>
        <taxon>Serinales incertae sedis</taxon>
        <taxon>Babjeviella</taxon>
    </lineage>
</organism>
<name>A0A1E3QVL9_9ASCO</name>
<keyword evidence="2" id="KW-1133">Transmembrane helix</keyword>
<dbReference type="Proteomes" id="UP000094336">
    <property type="component" value="Unassembled WGS sequence"/>
</dbReference>
<keyword evidence="4" id="KW-1185">Reference proteome</keyword>
<dbReference type="EMBL" id="KV454427">
    <property type="protein sequence ID" value="ODQ81693.1"/>
    <property type="molecule type" value="Genomic_DNA"/>
</dbReference>